<name>A0A0R3SS58_HYMDI</name>
<gene>
    <name evidence="12" type="ORF">HDID_LOCUS8089</name>
</gene>
<dbReference type="GO" id="GO:0042981">
    <property type="term" value="P:regulation of apoptotic process"/>
    <property type="evidence" value="ECO:0007669"/>
    <property type="project" value="InterPro"/>
</dbReference>
<keyword evidence="4" id="KW-0677">Repeat</keyword>
<dbReference type="CDD" id="cd00270">
    <property type="entry name" value="MATH_TRAF_C"/>
    <property type="match status" value="1"/>
</dbReference>
<evidence type="ECO:0000256" key="1">
    <source>
        <dbReference type="ARBA" id="ARBA00004496"/>
    </source>
</evidence>
<dbReference type="PROSITE" id="PS50145">
    <property type="entry name" value="ZF_TRAF"/>
    <property type="match status" value="2"/>
</dbReference>
<reference evidence="14" key="1">
    <citation type="submission" date="2017-02" db="UniProtKB">
        <authorList>
            <consortium name="WormBaseParasite"/>
        </authorList>
    </citation>
    <scope>IDENTIFICATION</scope>
</reference>
<dbReference type="PANTHER" id="PTHR10131:SF151">
    <property type="entry name" value="TNF RECEPTOR ASSOCIATED FACTOR (TRAF) HOMOLOG"/>
    <property type="match status" value="1"/>
</dbReference>
<evidence type="ECO:0000259" key="9">
    <source>
        <dbReference type="PROSITE" id="PS50089"/>
    </source>
</evidence>
<dbReference type="GO" id="GO:0008270">
    <property type="term" value="F:zinc ion binding"/>
    <property type="evidence" value="ECO:0007669"/>
    <property type="project" value="UniProtKB-KW"/>
</dbReference>
<feature type="region of interest" description="Disordered" evidence="8">
    <location>
        <begin position="1"/>
        <end position="67"/>
    </location>
</feature>
<dbReference type="PANTHER" id="PTHR10131">
    <property type="entry name" value="TNF RECEPTOR ASSOCIATED FACTOR"/>
    <property type="match status" value="1"/>
</dbReference>
<dbReference type="Pfam" id="PF21355">
    <property type="entry name" value="TRAF-mep_MATH"/>
    <property type="match status" value="1"/>
</dbReference>
<dbReference type="AlphaFoldDB" id="A0A0R3SS58"/>
<proteinExistence type="predicted"/>
<dbReference type="PROSITE" id="PS50144">
    <property type="entry name" value="MATH"/>
    <property type="match status" value="1"/>
</dbReference>
<evidence type="ECO:0000259" key="11">
    <source>
        <dbReference type="PROSITE" id="PS50145"/>
    </source>
</evidence>
<dbReference type="InterPro" id="IPR002083">
    <property type="entry name" value="MATH/TRAF_dom"/>
</dbReference>
<evidence type="ECO:0000313" key="13">
    <source>
        <dbReference type="Proteomes" id="UP000274504"/>
    </source>
</evidence>
<dbReference type="InterPro" id="IPR001841">
    <property type="entry name" value="Znf_RING"/>
</dbReference>
<dbReference type="SUPFAM" id="SSF57850">
    <property type="entry name" value="RING/U-box"/>
    <property type="match status" value="1"/>
</dbReference>
<reference evidence="12 13" key="2">
    <citation type="submission" date="2018-11" db="EMBL/GenBank/DDBJ databases">
        <authorList>
            <consortium name="Pathogen Informatics"/>
        </authorList>
    </citation>
    <scope>NUCLEOTIDE SEQUENCE [LARGE SCALE GENOMIC DNA]</scope>
</reference>
<comment type="subcellular location">
    <subcellularLocation>
        <location evidence="1">Cytoplasm</location>
    </subcellularLocation>
</comment>
<evidence type="ECO:0000256" key="7">
    <source>
        <dbReference type="PROSITE-ProRule" id="PRU00207"/>
    </source>
</evidence>
<evidence type="ECO:0000313" key="14">
    <source>
        <dbReference type="WBParaSite" id="HDID_0000809101-mRNA-1"/>
    </source>
</evidence>
<dbReference type="GO" id="GO:0007165">
    <property type="term" value="P:signal transduction"/>
    <property type="evidence" value="ECO:0007669"/>
    <property type="project" value="InterPro"/>
</dbReference>
<evidence type="ECO:0000259" key="10">
    <source>
        <dbReference type="PROSITE" id="PS50144"/>
    </source>
</evidence>
<feature type="zinc finger region" description="TRAF-type" evidence="7">
    <location>
        <begin position="216"/>
        <end position="264"/>
    </location>
</feature>
<dbReference type="SUPFAM" id="SSF49599">
    <property type="entry name" value="TRAF domain-like"/>
    <property type="match status" value="4"/>
</dbReference>
<accession>A0A0R3SS58</accession>
<dbReference type="InterPro" id="IPR012227">
    <property type="entry name" value="TNF_rcpt-assoc_TRAF_met"/>
</dbReference>
<evidence type="ECO:0000256" key="8">
    <source>
        <dbReference type="SAM" id="MobiDB-lite"/>
    </source>
</evidence>
<dbReference type="GO" id="GO:0005737">
    <property type="term" value="C:cytoplasm"/>
    <property type="evidence" value="ECO:0007669"/>
    <property type="project" value="UniProtKB-SubCell"/>
</dbReference>
<keyword evidence="5 7" id="KW-0863">Zinc-finger</keyword>
<dbReference type="InterPro" id="IPR008974">
    <property type="entry name" value="TRAF-like"/>
</dbReference>
<dbReference type="Gene3D" id="3.30.40.10">
    <property type="entry name" value="Zinc/RING finger domain, C3HC4 (zinc finger)"/>
    <property type="match status" value="3"/>
</dbReference>
<keyword evidence="3 7" id="KW-0479">Metal-binding</keyword>
<dbReference type="GO" id="GO:0043122">
    <property type="term" value="P:regulation of canonical NF-kappaB signal transduction"/>
    <property type="evidence" value="ECO:0007669"/>
    <property type="project" value="TreeGrafter"/>
</dbReference>
<sequence>MSSANTEESANDNKAKPTSATKQSDAPSEANLKSKLIQKVMTARQDSNTSGSKVGDGQNGSSGPDVKIFYIPPPGDKFKCVACGDILRQPVKFEICGHSCCSTCYSDIMTTTGRCPEDESVLERNEVTVDKQMRRELDHLGVKCSYFEQGCPWTGLAIELQDHLEECQHRVVTCIYDCGVEFEVRFMEQHITADCPRRPVVCQFCQEKIEIHDQPAHMETCKRFPIPCPNGCKRKELPREELVVHLERECPLQVNNCPFTEHGCNFRGMKREIRAHLQDENILHVLLLRDAVQGFHNLLDLQIQAVRENQTTVKKLQMKLQRCEAFFEPSFIWRIDGYKEKFDEAQQGRKTTLFSSPFYSHRHGYRVCLSICPNGEQRFRGKYLSVFLCICRGEYDALLSWPFSFPVSLLCNLIFPQITLKLLDQNINPDLRQDHQVTIRPNPIPSNNAYLKRPSSERNQCFGSPRFLELEQLHLRDFVVDNTIFFKIIFDISG</sequence>
<dbReference type="PIRSF" id="PIRSF015614">
    <property type="entry name" value="TRAF"/>
    <property type="match status" value="1"/>
</dbReference>
<keyword evidence="6 7" id="KW-0862">Zinc</keyword>
<keyword evidence="2" id="KW-0963">Cytoplasm</keyword>
<feature type="domain" description="TRAF-type" evidence="11">
    <location>
        <begin position="216"/>
        <end position="264"/>
    </location>
</feature>
<dbReference type="InterPro" id="IPR013083">
    <property type="entry name" value="Znf_RING/FYVE/PHD"/>
</dbReference>
<dbReference type="WBParaSite" id="HDID_0000809101-mRNA-1">
    <property type="protein sequence ID" value="HDID_0000809101-mRNA-1"/>
    <property type="gene ID" value="HDID_0000809101"/>
</dbReference>
<evidence type="ECO:0000256" key="5">
    <source>
        <dbReference type="ARBA" id="ARBA00022771"/>
    </source>
</evidence>
<dbReference type="InterPro" id="IPR049342">
    <property type="entry name" value="TRAF1-6_MATH_dom"/>
</dbReference>
<dbReference type="InterPro" id="IPR001293">
    <property type="entry name" value="Znf_TRAF"/>
</dbReference>
<evidence type="ECO:0000256" key="3">
    <source>
        <dbReference type="ARBA" id="ARBA00022723"/>
    </source>
</evidence>
<dbReference type="STRING" id="6216.A0A0R3SS58"/>
<feature type="domain" description="TRAF-type" evidence="11">
    <location>
        <begin position="163"/>
        <end position="210"/>
    </location>
</feature>
<protein>
    <submittedName>
        <fullName evidence="14">TNF receptor-associated factor</fullName>
    </submittedName>
</protein>
<dbReference type="Proteomes" id="UP000274504">
    <property type="component" value="Unassembled WGS sequence"/>
</dbReference>
<dbReference type="PROSITE" id="PS50089">
    <property type="entry name" value="ZF_RING_2"/>
    <property type="match status" value="1"/>
</dbReference>
<feature type="domain" description="MATH" evidence="10">
    <location>
        <begin position="328"/>
        <end position="490"/>
    </location>
</feature>
<feature type="zinc finger region" description="TRAF-type" evidence="7">
    <location>
        <begin position="163"/>
        <end position="210"/>
    </location>
</feature>
<dbReference type="OrthoDB" id="5574452at2759"/>
<evidence type="ECO:0000313" key="12">
    <source>
        <dbReference type="EMBL" id="VDL60407.1"/>
    </source>
</evidence>
<dbReference type="Gene3D" id="2.60.210.10">
    <property type="entry name" value="Apoptosis, Tumor Necrosis Factor Receptor Associated Protein 2, Chain A"/>
    <property type="match status" value="1"/>
</dbReference>
<organism evidence="14">
    <name type="scientific">Hymenolepis diminuta</name>
    <name type="common">Rat tapeworm</name>
    <dbReference type="NCBI Taxonomy" id="6216"/>
    <lineage>
        <taxon>Eukaryota</taxon>
        <taxon>Metazoa</taxon>
        <taxon>Spiralia</taxon>
        <taxon>Lophotrochozoa</taxon>
        <taxon>Platyhelminthes</taxon>
        <taxon>Cestoda</taxon>
        <taxon>Eucestoda</taxon>
        <taxon>Cyclophyllidea</taxon>
        <taxon>Hymenolepididae</taxon>
        <taxon>Hymenolepis</taxon>
    </lineage>
</organism>
<dbReference type="EMBL" id="UYSG01011024">
    <property type="protein sequence ID" value="VDL60407.1"/>
    <property type="molecule type" value="Genomic_DNA"/>
</dbReference>
<dbReference type="Pfam" id="PF02176">
    <property type="entry name" value="zf-TRAF"/>
    <property type="match status" value="1"/>
</dbReference>
<feature type="compositionally biased region" description="Polar residues" evidence="8">
    <location>
        <begin position="16"/>
        <end position="26"/>
    </location>
</feature>
<evidence type="ECO:0000256" key="4">
    <source>
        <dbReference type="ARBA" id="ARBA00022737"/>
    </source>
</evidence>
<evidence type="ECO:0000256" key="2">
    <source>
        <dbReference type="ARBA" id="ARBA00022490"/>
    </source>
</evidence>
<evidence type="ECO:0000256" key="6">
    <source>
        <dbReference type="ARBA" id="ARBA00022833"/>
    </source>
</evidence>
<feature type="domain" description="RING-type" evidence="9">
    <location>
        <begin position="80"/>
        <end position="119"/>
    </location>
</feature>